<evidence type="ECO:0000256" key="2">
    <source>
        <dbReference type="SAM" id="Phobius"/>
    </source>
</evidence>
<evidence type="ECO:0000313" key="3">
    <source>
        <dbReference type="EMBL" id="GAV02742.1"/>
    </source>
</evidence>
<dbReference type="AlphaFoldDB" id="A0A1D1VMA0"/>
<evidence type="ECO:0000313" key="4">
    <source>
        <dbReference type="Proteomes" id="UP000186922"/>
    </source>
</evidence>
<comment type="caution">
    <text evidence="3">The sequence shown here is derived from an EMBL/GenBank/DDBJ whole genome shotgun (WGS) entry which is preliminary data.</text>
</comment>
<feature type="compositionally biased region" description="Gly residues" evidence="1">
    <location>
        <begin position="54"/>
        <end position="65"/>
    </location>
</feature>
<gene>
    <name evidence="3" type="primary">RvY_13269-1</name>
    <name evidence="3" type="synonym">RvY_13269.1</name>
    <name evidence="3" type="ORF">RvY_13269</name>
</gene>
<keyword evidence="2" id="KW-0812">Transmembrane</keyword>
<name>A0A1D1VMA0_RAMVA</name>
<organism evidence="3 4">
    <name type="scientific">Ramazzottius varieornatus</name>
    <name type="common">Water bear</name>
    <name type="synonym">Tardigrade</name>
    <dbReference type="NCBI Taxonomy" id="947166"/>
    <lineage>
        <taxon>Eukaryota</taxon>
        <taxon>Metazoa</taxon>
        <taxon>Ecdysozoa</taxon>
        <taxon>Tardigrada</taxon>
        <taxon>Eutardigrada</taxon>
        <taxon>Parachela</taxon>
        <taxon>Hypsibioidea</taxon>
        <taxon>Ramazzottiidae</taxon>
        <taxon>Ramazzottius</taxon>
    </lineage>
</organism>
<keyword evidence="4" id="KW-1185">Reference proteome</keyword>
<protein>
    <submittedName>
        <fullName evidence="3">Uncharacterized protein</fullName>
    </submittedName>
</protein>
<feature type="compositionally biased region" description="Basic and acidic residues" evidence="1">
    <location>
        <begin position="77"/>
        <end position="93"/>
    </location>
</feature>
<dbReference type="EMBL" id="BDGG01000008">
    <property type="protein sequence ID" value="GAV02742.1"/>
    <property type="molecule type" value="Genomic_DNA"/>
</dbReference>
<feature type="transmembrane region" description="Helical" evidence="2">
    <location>
        <begin position="6"/>
        <end position="28"/>
    </location>
</feature>
<sequence length="169" mass="18056">MFAGRLGHLGATSILTACGILLVCYPAFAHWRTSAGDRNGDGIRYHGHDRRGNSGWGTGNSGGESRGYSRWGPSPDHGSRRDNNRRFGPDRMRHGGRHGHNQDSTVDRRRPVNVVAEPEESQPTVDEIPAVLSNSPVISTIPIASSGNPGSTNLIVVNVNSSPQQTPAG</sequence>
<dbReference type="PROSITE" id="PS51257">
    <property type="entry name" value="PROKAR_LIPOPROTEIN"/>
    <property type="match status" value="1"/>
</dbReference>
<proteinExistence type="predicted"/>
<reference evidence="3 4" key="1">
    <citation type="journal article" date="2016" name="Nat. Commun.">
        <title>Extremotolerant tardigrade genome and improved radiotolerance of human cultured cells by tardigrade-unique protein.</title>
        <authorList>
            <person name="Hashimoto T."/>
            <person name="Horikawa D.D."/>
            <person name="Saito Y."/>
            <person name="Kuwahara H."/>
            <person name="Kozuka-Hata H."/>
            <person name="Shin-I T."/>
            <person name="Minakuchi Y."/>
            <person name="Ohishi K."/>
            <person name="Motoyama A."/>
            <person name="Aizu T."/>
            <person name="Enomoto A."/>
            <person name="Kondo K."/>
            <person name="Tanaka S."/>
            <person name="Hara Y."/>
            <person name="Koshikawa S."/>
            <person name="Sagara H."/>
            <person name="Miura T."/>
            <person name="Yokobori S."/>
            <person name="Miyagawa K."/>
            <person name="Suzuki Y."/>
            <person name="Kubo T."/>
            <person name="Oyama M."/>
            <person name="Kohara Y."/>
            <person name="Fujiyama A."/>
            <person name="Arakawa K."/>
            <person name="Katayama T."/>
            <person name="Toyoda A."/>
            <person name="Kunieda T."/>
        </authorList>
    </citation>
    <scope>NUCLEOTIDE SEQUENCE [LARGE SCALE GENOMIC DNA]</scope>
    <source>
        <strain evidence="3 4">YOKOZUNA-1</strain>
    </source>
</reference>
<keyword evidence="2" id="KW-0472">Membrane</keyword>
<accession>A0A1D1VMA0</accession>
<feature type="region of interest" description="Disordered" evidence="1">
    <location>
        <begin position="45"/>
        <end position="124"/>
    </location>
</feature>
<keyword evidence="2" id="KW-1133">Transmembrane helix</keyword>
<evidence type="ECO:0000256" key="1">
    <source>
        <dbReference type="SAM" id="MobiDB-lite"/>
    </source>
</evidence>
<dbReference type="Proteomes" id="UP000186922">
    <property type="component" value="Unassembled WGS sequence"/>
</dbReference>